<dbReference type="AlphaFoldDB" id="A0A6L2J2X8"/>
<protein>
    <submittedName>
        <fullName evidence="2">Uncharacterized protein</fullName>
    </submittedName>
</protein>
<dbReference type="EMBL" id="BKCJ010000224">
    <property type="protein sequence ID" value="GEU31161.1"/>
    <property type="molecule type" value="Genomic_DNA"/>
</dbReference>
<feature type="region of interest" description="Disordered" evidence="1">
    <location>
        <begin position="54"/>
        <end position="90"/>
    </location>
</feature>
<reference evidence="2" key="1">
    <citation type="journal article" date="2019" name="Sci. Rep.">
        <title>Draft genome of Tanacetum cinerariifolium, the natural source of mosquito coil.</title>
        <authorList>
            <person name="Yamashiro T."/>
            <person name="Shiraishi A."/>
            <person name="Satake H."/>
            <person name="Nakayama K."/>
        </authorList>
    </citation>
    <scope>NUCLEOTIDE SEQUENCE</scope>
</reference>
<comment type="caution">
    <text evidence="2">The sequence shown here is derived from an EMBL/GenBank/DDBJ whole genome shotgun (WGS) entry which is preliminary data.</text>
</comment>
<organism evidence="2">
    <name type="scientific">Tanacetum cinerariifolium</name>
    <name type="common">Dalmatian daisy</name>
    <name type="synonym">Chrysanthemum cinerariifolium</name>
    <dbReference type="NCBI Taxonomy" id="118510"/>
    <lineage>
        <taxon>Eukaryota</taxon>
        <taxon>Viridiplantae</taxon>
        <taxon>Streptophyta</taxon>
        <taxon>Embryophyta</taxon>
        <taxon>Tracheophyta</taxon>
        <taxon>Spermatophyta</taxon>
        <taxon>Magnoliopsida</taxon>
        <taxon>eudicotyledons</taxon>
        <taxon>Gunneridae</taxon>
        <taxon>Pentapetalae</taxon>
        <taxon>asterids</taxon>
        <taxon>campanulids</taxon>
        <taxon>Asterales</taxon>
        <taxon>Asteraceae</taxon>
        <taxon>Asteroideae</taxon>
        <taxon>Anthemideae</taxon>
        <taxon>Anthemidinae</taxon>
        <taxon>Tanacetum</taxon>
    </lineage>
</organism>
<feature type="region of interest" description="Disordered" evidence="1">
    <location>
        <begin position="102"/>
        <end position="125"/>
    </location>
</feature>
<evidence type="ECO:0000313" key="2">
    <source>
        <dbReference type="EMBL" id="GEU31161.1"/>
    </source>
</evidence>
<accession>A0A6L2J2X8</accession>
<sequence length="156" mass="17648">MIHTPDGESPHRPIYYTSVYPSLVVTVHDNRDFNDRPKFYTSVKSDFGVLVSGSPFQPPFTNRKKPDDHPDDNPDGEKNSKKQKDTFGSTSINVTTFSNLISSSKTKSVRKPRTYASQPPIPAYDDNWSMVHEINDGVDIYEEANIEFLAEIHGNK</sequence>
<name>A0A6L2J2X8_TANCI</name>
<proteinExistence type="predicted"/>
<gene>
    <name evidence="2" type="ORF">Tci_003139</name>
</gene>
<evidence type="ECO:0000256" key="1">
    <source>
        <dbReference type="SAM" id="MobiDB-lite"/>
    </source>
</evidence>
<feature type="compositionally biased region" description="Basic and acidic residues" evidence="1">
    <location>
        <begin position="64"/>
        <end position="85"/>
    </location>
</feature>